<dbReference type="SUPFAM" id="SSF53649">
    <property type="entry name" value="Alkaline phosphatase-like"/>
    <property type="match status" value="1"/>
</dbReference>
<comment type="similarity">
    <text evidence="1">Belongs to the sulfatase family.</text>
</comment>
<evidence type="ECO:0000259" key="5">
    <source>
        <dbReference type="Pfam" id="PF00884"/>
    </source>
</evidence>
<organism evidence="6 7">
    <name type="scientific">Kribbella amoyensis</name>
    <dbReference type="NCBI Taxonomy" id="996641"/>
    <lineage>
        <taxon>Bacteria</taxon>
        <taxon>Bacillati</taxon>
        <taxon>Actinomycetota</taxon>
        <taxon>Actinomycetes</taxon>
        <taxon>Propionibacteriales</taxon>
        <taxon>Kribbellaceae</taxon>
        <taxon>Kribbella</taxon>
    </lineage>
</organism>
<evidence type="ECO:0000256" key="1">
    <source>
        <dbReference type="ARBA" id="ARBA00008779"/>
    </source>
</evidence>
<dbReference type="PANTHER" id="PTHR42693">
    <property type="entry name" value="ARYLSULFATASE FAMILY MEMBER"/>
    <property type="match status" value="1"/>
</dbReference>
<proteinExistence type="inferred from homology"/>
<keyword evidence="2" id="KW-0479">Metal-binding</keyword>
<sequence>MSRPNIVYFHTHDTGRYIEPYGAPIRTPRLQAFAEESVVFRNAHSVAPTCSPSRAGLLTGQWAHSAGMLGLSHRGHELNDYDQHLVHTLHRHGYTSALIGVQHEASGPEAATRTIGYHEELPTADRLAPARREAAVSYLRRPHDQPFFLSVGLLETHTMRDTEWLFGHPAGDERWTAPAPTMPNATATRRDMASFHAAADQVDRTLGAVLDTLQEQGLADNTIVLVTTDHGLAMPGMKCTLGATGTGVMMMLRGPGLPSGLAVDSLVSQVDVFPTLCELLDIEPPSWLQGRSLLPTLEGRSVRDETFAEITYHAAYQPQRAIRTDRWLYIRSFDDQSRPNLENVDASGSKTLWVEAGWAEQTVPGVRLHDLMFDPHELRNLAGDPTVATVQADLAERLDRWMLETGDPLLRGPVPPPVPDGQPA</sequence>
<accession>A0A561BN30</accession>
<dbReference type="EMBL" id="VIVK01000001">
    <property type="protein sequence ID" value="TWD80301.1"/>
    <property type="molecule type" value="Genomic_DNA"/>
</dbReference>
<dbReference type="PANTHER" id="PTHR42693:SF53">
    <property type="entry name" value="ENDO-4-O-SULFATASE"/>
    <property type="match status" value="1"/>
</dbReference>
<dbReference type="Gene3D" id="3.40.720.10">
    <property type="entry name" value="Alkaline Phosphatase, subunit A"/>
    <property type="match status" value="1"/>
</dbReference>
<feature type="domain" description="Sulfatase N-terminal" evidence="5">
    <location>
        <begin position="4"/>
        <end position="282"/>
    </location>
</feature>
<dbReference type="RefSeq" id="WP_145804183.1">
    <property type="nucleotide sequence ID" value="NZ_VIVK01000001.1"/>
</dbReference>
<evidence type="ECO:0000313" key="6">
    <source>
        <dbReference type="EMBL" id="TWD80301.1"/>
    </source>
</evidence>
<dbReference type="OrthoDB" id="9777306at2"/>
<dbReference type="PROSITE" id="PS00523">
    <property type="entry name" value="SULFATASE_1"/>
    <property type="match status" value="1"/>
</dbReference>
<dbReference type="Proteomes" id="UP000318380">
    <property type="component" value="Unassembled WGS sequence"/>
</dbReference>
<evidence type="ECO:0000313" key="7">
    <source>
        <dbReference type="Proteomes" id="UP000318380"/>
    </source>
</evidence>
<comment type="caution">
    <text evidence="6">The sequence shown here is derived from an EMBL/GenBank/DDBJ whole genome shotgun (WGS) entry which is preliminary data.</text>
</comment>
<dbReference type="InterPro" id="IPR050738">
    <property type="entry name" value="Sulfatase"/>
</dbReference>
<name>A0A561BN30_9ACTN</name>
<protein>
    <submittedName>
        <fullName evidence="6">Arylsulfatase A-like enzyme</fullName>
    </submittedName>
</protein>
<dbReference type="InterPro" id="IPR000917">
    <property type="entry name" value="Sulfatase_N"/>
</dbReference>
<dbReference type="GO" id="GO:0046872">
    <property type="term" value="F:metal ion binding"/>
    <property type="evidence" value="ECO:0007669"/>
    <property type="project" value="UniProtKB-KW"/>
</dbReference>
<reference evidence="6 7" key="1">
    <citation type="submission" date="2019-06" db="EMBL/GenBank/DDBJ databases">
        <title>Sequencing the genomes of 1000 actinobacteria strains.</title>
        <authorList>
            <person name="Klenk H.-P."/>
        </authorList>
    </citation>
    <scope>NUCLEOTIDE SEQUENCE [LARGE SCALE GENOMIC DNA]</scope>
    <source>
        <strain evidence="6 7">DSM 24683</strain>
    </source>
</reference>
<keyword evidence="3" id="KW-0378">Hydrolase</keyword>
<dbReference type="Pfam" id="PF00884">
    <property type="entry name" value="Sulfatase"/>
    <property type="match status" value="1"/>
</dbReference>
<gene>
    <name evidence="6" type="ORF">FB561_1374</name>
</gene>
<dbReference type="InterPro" id="IPR017850">
    <property type="entry name" value="Alkaline_phosphatase_core_sf"/>
</dbReference>
<dbReference type="InterPro" id="IPR024607">
    <property type="entry name" value="Sulfatase_CS"/>
</dbReference>
<keyword evidence="7" id="KW-1185">Reference proteome</keyword>
<keyword evidence="4" id="KW-0106">Calcium</keyword>
<evidence type="ECO:0000256" key="3">
    <source>
        <dbReference type="ARBA" id="ARBA00022801"/>
    </source>
</evidence>
<dbReference type="AlphaFoldDB" id="A0A561BN30"/>
<evidence type="ECO:0000256" key="2">
    <source>
        <dbReference type="ARBA" id="ARBA00022723"/>
    </source>
</evidence>
<dbReference type="CDD" id="cd16027">
    <property type="entry name" value="SGSH"/>
    <property type="match status" value="1"/>
</dbReference>
<dbReference type="GO" id="GO:0004065">
    <property type="term" value="F:arylsulfatase activity"/>
    <property type="evidence" value="ECO:0007669"/>
    <property type="project" value="TreeGrafter"/>
</dbReference>
<evidence type="ECO:0000256" key="4">
    <source>
        <dbReference type="ARBA" id="ARBA00022837"/>
    </source>
</evidence>